<evidence type="ECO:0000259" key="2">
    <source>
        <dbReference type="Pfam" id="PF20151"/>
    </source>
</evidence>
<protein>
    <recommendedName>
        <fullName evidence="2">DUF6533 domain-containing protein</fullName>
    </recommendedName>
</protein>
<organism evidence="3 4">
    <name type="scientific">Rhizoctonia solani</name>
    <dbReference type="NCBI Taxonomy" id="456999"/>
    <lineage>
        <taxon>Eukaryota</taxon>
        <taxon>Fungi</taxon>
        <taxon>Dikarya</taxon>
        <taxon>Basidiomycota</taxon>
        <taxon>Agaricomycotina</taxon>
        <taxon>Agaricomycetes</taxon>
        <taxon>Cantharellales</taxon>
        <taxon>Ceratobasidiaceae</taxon>
        <taxon>Rhizoctonia</taxon>
    </lineage>
</organism>
<dbReference type="EMBL" id="CAJMWS010000937">
    <property type="protein sequence ID" value="CAE6469606.1"/>
    <property type="molecule type" value="Genomic_DNA"/>
</dbReference>
<comment type="caution">
    <text evidence="3">The sequence shown here is derived from an EMBL/GenBank/DDBJ whole genome shotgun (WGS) entry which is preliminary data.</text>
</comment>
<accession>A0A8H3GWC3</accession>
<keyword evidence="1" id="KW-0472">Membrane</keyword>
<feature type="transmembrane region" description="Helical" evidence="1">
    <location>
        <begin position="187"/>
        <end position="207"/>
    </location>
</feature>
<dbReference type="Proteomes" id="UP000663846">
    <property type="component" value="Unassembled WGS sequence"/>
</dbReference>
<evidence type="ECO:0000313" key="3">
    <source>
        <dbReference type="EMBL" id="CAE6469606.1"/>
    </source>
</evidence>
<evidence type="ECO:0000313" key="4">
    <source>
        <dbReference type="Proteomes" id="UP000663846"/>
    </source>
</evidence>
<evidence type="ECO:0000256" key="1">
    <source>
        <dbReference type="SAM" id="Phobius"/>
    </source>
</evidence>
<gene>
    <name evidence="3" type="ORF">RDB_LOCUS172825</name>
</gene>
<keyword evidence="1" id="KW-0812">Transmembrane</keyword>
<feature type="domain" description="DUF6533" evidence="2">
    <location>
        <begin position="27"/>
        <end position="69"/>
    </location>
</feature>
<keyword evidence="1" id="KW-1133">Transmembrane helix</keyword>
<sequence>MASVTGMTPKELADTITEAQHINAAKYYLIASITMMAYDMVLTFHLEYEYIWKRKKTLVSYLFLVNRYLNPCYYIITTTAYFDPSWTFALISSSRREPHLSATQHFHDFEGAATCATYAITNLMMTLRVHALWQNRWVLGYLLSLCVIQVAMWGYVLNYSEPVSYPNIDVIFHGCILTGKPSFGNQWQMWLFAYVVFDSSVFALVLAKTLRYSRETHSPLVKTLRNDGTAYFVVIFTVNVVWLVMTFHATETLKNINEQ</sequence>
<name>A0A8H3GWC3_9AGAM</name>
<dbReference type="Pfam" id="PF20151">
    <property type="entry name" value="DUF6533"/>
    <property type="match status" value="1"/>
</dbReference>
<dbReference type="InterPro" id="IPR045340">
    <property type="entry name" value="DUF6533"/>
</dbReference>
<feature type="transmembrane region" description="Helical" evidence="1">
    <location>
        <begin position="137"/>
        <end position="156"/>
    </location>
</feature>
<dbReference type="AlphaFoldDB" id="A0A8H3GWC3"/>
<proteinExistence type="predicted"/>
<feature type="transmembrane region" description="Helical" evidence="1">
    <location>
        <begin position="27"/>
        <end position="46"/>
    </location>
</feature>
<feature type="transmembrane region" description="Helical" evidence="1">
    <location>
        <begin position="228"/>
        <end position="249"/>
    </location>
</feature>
<reference evidence="3" key="1">
    <citation type="submission" date="2021-01" db="EMBL/GenBank/DDBJ databases">
        <authorList>
            <person name="Kaushik A."/>
        </authorList>
    </citation>
    <scope>NUCLEOTIDE SEQUENCE</scope>
    <source>
        <strain evidence="3">AG1-1C</strain>
    </source>
</reference>